<dbReference type="GO" id="GO:0010041">
    <property type="term" value="P:response to iron(III) ion"/>
    <property type="evidence" value="ECO:0007669"/>
    <property type="project" value="TreeGrafter"/>
</dbReference>
<accession>A0A5C4N0Q5</accession>
<evidence type="ECO:0000256" key="7">
    <source>
        <dbReference type="ARBA" id="ARBA00023136"/>
    </source>
</evidence>
<proteinExistence type="predicted"/>
<evidence type="ECO:0000256" key="8">
    <source>
        <dbReference type="SAM" id="Phobius"/>
    </source>
</evidence>
<dbReference type="OrthoDB" id="9810951at2"/>
<feature type="transmembrane region" description="Helical" evidence="8">
    <location>
        <begin position="423"/>
        <end position="447"/>
    </location>
</feature>
<name>A0A5C4N0Q5_9RHOB</name>
<feature type="transmembrane region" description="Helical" evidence="8">
    <location>
        <begin position="87"/>
        <end position="106"/>
    </location>
</feature>
<keyword evidence="7 8" id="KW-0472">Membrane</keyword>
<dbReference type="Pfam" id="PF13231">
    <property type="entry name" value="PMT_2"/>
    <property type="match status" value="1"/>
</dbReference>
<feature type="transmembrane region" description="Helical" evidence="8">
    <location>
        <begin position="184"/>
        <end position="217"/>
    </location>
</feature>
<keyword evidence="6 8" id="KW-1133">Transmembrane helix</keyword>
<dbReference type="GO" id="GO:0005886">
    <property type="term" value="C:plasma membrane"/>
    <property type="evidence" value="ECO:0007669"/>
    <property type="project" value="UniProtKB-SubCell"/>
</dbReference>
<feature type="transmembrane region" description="Helical" evidence="8">
    <location>
        <begin position="113"/>
        <end position="129"/>
    </location>
</feature>
<evidence type="ECO:0000259" key="9">
    <source>
        <dbReference type="Pfam" id="PF13231"/>
    </source>
</evidence>
<protein>
    <submittedName>
        <fullName evidence="10">Glycosyltransferase family 39 protein</fullName>
    </submittedName>
</protein>
<comment type="caution">
    <text evidence="10">The sequence shown here is derived from an EMBL/GenBank/DDBJ whole genome shotgun (WGS) entry which is preliminary data.</text>
</comment>
<comment type="subcellular location">
    <subcellularLocation>
        <location evidence="1">Cell membrane</location>
        <topology evidence="1">Multi-pass membrane protein</topology>
    </subcellularLocation>
</comment>
<keyword evidence="3" id="KW-0328">Glycosyltransferase</keyword>
<dbReference type="PANTHER" id="PTHR33908:SF3">
    <property type="entry name" value="UNDECAPRENYL PHOSPHATE-ALPHA-4-AMINO-4-DEOXY-L-ARABINOSE ARABINOSYL TRANSFERASE"/>
    <property type="match status" value="1"/>
</dbReference>
<feature type="transmembrane region" description="Helical" evidence="8">
    <location>
        <begin position="27"/>
        <end position="47"/>
    </location>
</feature>
<keyword evidence="11" id="KW-1185">Reference proteome</keyword>
<feature type="transmembrane region" description="Helical" evidence="8">
    <location>
        <begin position="399"/>
        <end position="417"/>
    </location>
</feature>
<dbReference type="InterPro" id="IPR038731">
    <property type="entry name" value="RgtA/B/C-like"/>
</dbReference>
<gene>
    <name evidence="10" type="ORF">FHG66_07650</name>
</gene>
<dbReference type="EMBL" id="VDFU01000006">
    <property type="protein sequence ID" value="TNC50836.1"/>
    <property type="molecule type" value="Genomic_DNA"/>
</dbReference>
<evidence type="ECO:0000256" key="3">
    <source>
        <dbReference type="ARBA" id="ARBA00022676"/>
    </source>
</evidence>
<evidence type="ECO:0000256" key="1">
    <source>
        <dbReference type="ARBA" id="ARBA00004651"/>
    </source>
</evidence>
<evidence type="ECO:0000313" key="11">
    <source>
        <dbReference type="Proteomes" id="UP000305887"/>
    </source>
</evidence>
<dbReference type="PANTHER" id="PTHR33908">
    <property type="entry name" value="MANNOSYLTRANSFERASE YKCB-RELATED"/>
    <property type="match status" value="1"/>
</dbReference>
<evidence type="ECO:0000256" key="5">
    <source>
        <dbReference type="ARBA" id="ARBA00022692"/>
    </source>
</evidence>
<feature type="transmembrane region" description="Helical" evidence="8">
    <location>
        <begin position="229"/>
        <end position="249"/>
    </location>
</feature>
<feature type="transmembrane region" description="Helical" evidence="8">
    <location>
        <begin position="366"/>
        <end position="387"/>
    </location>
</feature>
<evidence type="ECO:0000313" key="10">
    <source>
        <dbReference type="EMBL" id="TNC50836.1"/>
    </source>
</evidence>
<reference evidence="10 11" key="1">
    <citation type="submission" date="2019-06" db="EMBL/GenBank/DDBJ databases">
        <title>YIM 131921 draft genome.</title>
        <authorList>
            <person name="Jiang L."/>
        </authorList>
    </citation>
    <scope>NUCLEOTIDE SEQUENCE [LARGE SCALE GENOMIC DNA]</scope>
    <source>
        <strain evidence="10 11">YIM 131921</strain>
    </source>
</reference>
<dbReference type="GO" id="GO:0016763">
    <property type="term" value="F:pentosyltransferase activity"/>
    <property type="evidence" value="ECO:0007669"/>
    <property type="project" value="TreeGrafter"/>
</dbReference>
<evidence type="ECO:0000256" key="6">
    <source>
        <dbReference type="ARBA" id="ARBA00022989"/>
    </source>
</evidence>
<feature type="domain" description="Glycosyltransferase RgtA/B/C/D-like" evidence="9">
    <location>
        <begin position="83"/>
        <end position="233"/>
    </location>
</feature>
<evidence type="ECO:0000256" key="4">
    <source>
        <dbReference type="ARBA" id="ARBA00022679"/>
    </source>
</evidence>
<feature type="transmembrane region" description="Helical" evidence="8">
    <location>
        <begin position="318"/>
        <end position="336"/>
    </location>
</feature>
<feature type="transmembrane region" description="Helical" evidence="8">
    <location>
        <begin position="282"/>
        <end position="306"/>
    </location>
</feature>
<organism evidence="10 11">
    <name type="scientific">Rubellimicrobium rubrum</name>
    <dbReference type="NCBI Taxonomy" id="2585369"/>
    <lineage>
        <taxon>Bacteria</taxon>
        <taxon>Pseudomonadati</taxon>
        <taxon>Pseudomonadota</taxon>
        <taxon>Alphaproteobacteria</taxon>
        <taxon>Rhodobacterales</taxon>
        <taxon>Roseobacteraceae</taxon>
        <taxon>Rubellimicrobium</taxon>
    </lineage>
</organism>
<keyword evidence="4 10" id="KW-0808">Transferase</keyword>
<sequence length="542" mass="58119">MAPRASRSNSAAALSCRTCACTMTYRLPVALLACVIFAALCVAFVLLRPLLPLDETRYLTVAWEMWIGGSKLVPHLNGDLYGHKPPFLFWLVNIVWAIGGVSELAARLVAPSFGVFSVALTALLARQLWPEQTDRGGRAALILATTGVFLLFGSATMFDAMLTASVLLAMIALWHLVHDGRARWAVLLGAAVALGVYAKGPVVLVHVVPTALLAPVWRDRTTSLPLARYLLRLGQALLVALGLVALWLVPALLLGGAEYREEVLWRQSAGRVVQAFAHQRPWWWFLAVLPIYLWPWAWSPAALAALSPRALAREEGSRFLVVWALSALVAFSFISGKQTHYLLPELPSVALLLAASTREGSRGWRVFAFLPALLLFVLGPALALGVIGTADLPDLSMPLVPVLAAMALVALLAGALWRVPGQVAATAFVAPLTLLAFHALAATILALTHDPSRIGRILAAHQDAGLAIQEAGYHGQFGFAGRLSVPLNVVPRPEDVAAWAAAHPGGIIVSEHPLDAQGYSVIARQPFRGGVYTIYQVAKEAS</sequence>
<dbReference type="Proteomes" id="UP000305887">
    <property type="component" value="Unassembled WGS sequence"/>
</dbReference>
<keyword evidence="2" id="KW-1003">Cell membrane</keyword>
<dbReference type="InterPro" id="IPR050297">
    <property type="entry name" value="LipidA_mod_glycosyltrf_83"/>
</dbReference>
<feature type="transmembrane region" description="Helical" evidence="8">
    <location>
        <begin position="160"/>
        <end position="178"/>
    </location>
</feature>
<dbReference type="AlphaFoldDB" id="A0A5C4N0Q5"/>
<dbReference type="GO" id="GO:0009103">
    <property type="term" value="P:lipopolysaccharide biosynthetic process"/>
    <property type="evidence" value="ECO:0007669"/>
    <property type="project" value="TreeGrafter"/>
</dbReference>
<evidence type="ECO:0000256" key="2">
    <source>
        <dbReference type="ARBA" id="ARBA00022475"/>
    </source>
</evidence>
<keyword evidence="5 8" id="KW-0812">Transmembrane</keyword>